<sequence length="58" mass="6319">MRNVGNAPTLIVWIICLVLFIVALVAQFGVVRVPQPAATWSWIVGFGLLLVACRVRGL</sequence>
<comment type="caution">
    <text evidence="2">The sequence shown here is derived from an EMBL/GenBank/DDBJ whole genome shotgun (WGS) entry which is preliminary data.</text>
</comment>
<organism evidence="2 3">
    <name type="scientific">Tahibacter soli</name>
    <dbReference type="NCBI Taxonomy" id="2983605"/>
    <lineage>
        <taxon>Bacteria</taxon>
        <taxon>Pseudomonadati</taxon>
        <taxon>Pseudomonadota</taxon>
        <taxon>Gammaproteobacteria</taxon>
        <taxon>Lysobacterales</taxon>
        <taxon>Rhodanobacteraceae</taxon>
        <taxon>Tahibacter</taxon>
    </lineage>
</organism>
<dbReference type="EMBL" id="JAOVZO020000003">
    <property type="protein sequence ID" value="MDC8011815.1"/>
    <property type="molecule type" value="Genomic_DNA"/>
</dbReference>
<keyword evidence="1" id="KW-0812">Transmembrane</keyword>
<protein>
    <recommendedName>
        <fullName evidence="4">DUF4175 domain-containing protein</fullName>
    </recommendedName>
</protein>
<evidence type="ECO:0008006" key="4">
    <source>
        <dbReference type="Google" id="ProtNLM"/>
    </source>
</evidence>
<evidence type="ECO:0000313" key="2">
    <source>
        <dbReference type="EMBL" id="MDC8011815.1"/>
    </source>
</evidence>
<keyword evidence="1" id="KW-1133">Transmembrane helix</keyword>
<dbReference type="AlphaFoldDB" id="A0A9X3YII1"/>
<evidence type="ECO:0000256" key="1">
    <source>
        <dbReference type="SAM" id="Phobius"/>
    </source>
</evidence>
<keyword evidence="1" id="KW-0472">Membrane</keyword>
<evidence type="ECO:0000313" key="3">
    <source>
        <dbReference type="Proteomes" id="UP001139971"/>
    </source>
</evidence>
<feature type="transmembrane region" description="Helical" evidence="1">
    <location>
        <begin position="12"/>
        <end position="31"/>
    </location>
</feature>
<dbReference type="Proteomes" id="UP001139971">
    <property type="component" value="Unassembled WGS sequence"/>
</dbReference>
<accession>A0A9X3YII1</accession>
<name>A0A9X3YII1_9GAMM</name>
<reference evidence="2" key="1">
    <citation type="submission" date="2023-02" db="EMBL/GenBank/DDBJ databases">
        <title>Tahibacter soli sp. nov. isolated from soil.</title>
        <authorList>
            <person name="Baek J.H."/>
            <person name="Lee J.K."/>
            <person name="Choi D.G."/>
            <person name="Jeon C.O."/>
        </authorList>
    </citation>
    <scope>NUCLEOTIDE SEQUENCE</scope>
    <source>
        <strain evidence="2">BL</strain>
    </source>
</reference>
<dbReference type="RefSeq" id="WP_263545113.1">
    <property type="nucleotide sequence ID" value="NZ_JAOVZO020000003.1"/>
</dbReference>
<keyword evidence="3" id="KW-1185">Reference proteome</keyword>
<feature type="transmembrane region" description="Helical" evidence="1">
    <location>
        <begin position="37"/>
        <end position="55"/>
    </location>
</feature>
<proteinExistence type="predicted"/>
<gene>
    <name evidence="2" type="ORF">OD750_004565</name>
</gene>